<sequence>MREAKLEPNIVGVDYVVLSPTSKCIMEIEEQRQLWARERPGRVAQPFVQRLARLAASIEEHGAVAKDCETEAQTDFEKEGAAQLPAVGALPPAAEGFEGRGSARAGEQLGAAEGGPLALSRRPVVDPAGTPRRSWRRPLVRLQ</sequence>
<organism evidence="2 3">
    <name type="scientific">Prorocentrum cordatum</name>
    <dbReference type="NCBI Taxonomy" id="2364126"/>
    <lineage>
        <taxon>Eukaryota</taxon>
        <taxon>Sar</taxon>
        <taxon>Alveolata</taxon>
        <taxon>Dinophyceae</taxon>
        <taxon>Prorocentrales</taxon>
        <taxon>Prorocentraceae</taxon>
        <taxon>Prorocentrum</taxon>
    </lineage>
</organism>
<protein>
    <submittedName>
        <fullName evidence="2">Uncharacterized protein</fullName>
    </submittedName>
</protein>
<comment type="caution">
    <text evidence="2">The sequence shown here is derived from an EMBL/GenBank/DDBJ whole genome shotgun (WGS) entry which is preliminary data.</text>
</comment>
<reference evidence="2" key="1">
    <citation type="submission" date="2023-10" db="EMBL/GenBank/DDBJ databases">
        <authorList>
            <person name="Chen Y."/>
            <person name="Shah S."/>
            <person name="Dougan E. K."/>
            <person name="Thang M."/>
            <person name="Chan C."/>
        </authorList>
    </citation>
    <scope>NUCLEOTIDE SEQUENCE [LARGE SCALE GENOMIC DNA]</scope>
</reference>
<name>A0ABN9Q736_9DINO</name>
<feature type="compositionally biased region" description="Basic residues" evidence="1">
    <location>
        <begin position="133"/>
        <end position="143"/>
    </location>
</feature>
<evidence type="ECO:0000313" key="2">
    <source>
        <dbReference type="EMBL" id="CAK0800287.1"/>
    </source>
</evidence>
<feature type="region of interest" description="Disordered" evidence="1">
    <location>
        <begin position="91"/>
        <end position="143"/>
    </location>
</feature>
<evidence type="ECO:0000256" key="1">
    <source>
        <dbReference type="SAM" id="MobiDB-lite"/>
    </source>
</evidence>
<accession>A0ABN9Q736</accession>
<evidence type="ECO:0000313" key="3">
    <source>
        <dbReference type="Proteomes" id="UP001189429"/>
    </source>
</evidence>
<gene>
    <name evidence="2" type="ORF">PCOR1329_LOCUS8473</name>
</gene>
<dbReference type="EMBL" id="CAUYUJ010002327">
    <property type="protein sequence ID" value="CAK0800287.1"/>
    <property type="molecule type" value="Genomic_DNA"/>
</dbReference>
<dbReference type="Proteomes" id="UP001189429">
    <property type="component" value="Unassembled WGS sequence"/>
</dbReference>
<keyword evidence="3" id="KW-1185">Reference proteome</keyword>
<proteinExistence type="predicted"/>